<dbReference type="GO" id="GO:0005524">
    <property type="term" value="F:ATP binding"/>
    <property type="evidence" value="ECO:0007669"/>
    <property type="project" value="InterPro"/>
</dbReference>
<dbReference type="GO" id="GO:0009236">
    <property type="term" value="P:cobalamin biosynthetic process"/>
    <property type="evidence" value="ECO:0007669"/>
    <property type="project" value="InterPro"/>
</dbReference>
<dbReference type="Pfam" id="PF02572">
    <property type="entry name" value="CobA_CobO_BtuR"/>
    <property type="match status" value="1"/>
</dbReference>
<dbReference type="AlphaFoldDB" id="A0A1H6HZ19"/>
<dbReference type="PANTHER" id="PTHR46638">
    <property type="entry name" value="CORRINOID ADENOSYLTRANSFERASE"/>
    <property type="match status" value="1"/>
</dbReference>
<proteinExistence type="predicted"/>
<evidence type="ECO:0000313" key="2">
    <source>
        <dbReference type="EMBL" id="SEH39447.1"/>
    </source>
</evidence>
<protein>
    <submittedName>
        <fullName evidence="2">Cob(I)yrinic acid a,c-diamide adenosyltransferase</fullName>
    </submittedName>
</protein>
<dbReference type="PIRSF" id="PIRSF015617">
    <property type="entry name" value="Adensltrnsf_CobA"/>
    <property type="match status" value="1"/>
</dbReference>
<feature type="region of interest" description="Disordered" evidence="1">
    <location>
        <begin position="1"/>
        <end position="35"/>
    </location>
</feature>
<name>A0A1H6HZ19_9EURY</name>
<keyword evidence="3" id="KW-1185">Reference proteome</keyword>
<dbReference type="InterPro" id="IPR003724">
    <property type="entry name" value="CblAdoTrfase_CobA"/>
</dbReference>
<dbReference type="Proteomes" id="UP000199215">
    <property type="component" value="Unassembled WGS sequence"/>
</dbReference>
<dbReference type="SUPFAM" id="SSF52540">
    <property type="entry name" value="P-loop containing nucleoside triphosphate hydrolases"/>
    <property type="match status" value="1"/>
</dbReference>
<gene>
    <name evidence="2" type="ORF">SAMN05192561_101504</name>
</gene>
<dbReference type="Gene3D" id="3.40.50.300">
    <property type="entry name" value="P-loop containing nucleotide triphosphate hydrolases"/>
    <property type="match status" value="1"/>
</dbReference>
<dbReference type="PANTHER" id="PTHR46638:SF1">
    <property type="entry name" value="CORRINOID ADENOSYLTRANSFERASE"/>
    <property type="match status" value="1"/>
</dbReference>
<sequence length="242" mass="25467">MIPVDGTPDQHEEAAGRGPSGDAERGTPGAGVTPTAREIAPAAPEDFGLVQVWWGDGKGKTTAALGMGMRAAGHGYRVHLLQFMKGGADSVEPDRGEYNAIAALPGMSYENTGHYGWHGFRDGSADDDHAAKAAGGLARARELIDAAADADLTDPLPLAGDPEDGVHLLILDEVLYAADKGLIDAADVRELIDAKPADLELVVTGSHTRPDYLEDDVDLMTRVGKEKHPIDAGIRARKGTEF</sequence>
<evidence type="ECO:0000313" key="3">
    <source>
        <dbReference type="Proteomes" id="UP000199215"/>
    </source>
</evidence>
<keyword evidence="2" id="KW-0808">Transferase</keyword>
<accession>A0A1H6HZ19</accession>
<dbReference type="InterPro" id="IPR027417">
    <property type="entry name" value="P-loop_NTPase"/>
</dbReference>
<evidence type="ECO:0000256" key="1">
    <source>
        <dbReference type="SAM" id="MobiDB-lite"/>
    </source>
</evidence>
<dbReference type="GO" id="GO:0008817">
    <property type="term" value="F:corrinoid adenosyltransferase activity"/>
    <property type="evidence" value="ECO:0007669"/>
    <property type="project" value="InterPro"/>
</dbReference>
<organism evidence="2 3">
    <name type="scientific">Halopenitus malekzadehii</name>
    <dbReference type="NCBI Taxonomy" id="1267564"/>
    <lineage>
        <taxon>Archaea</taxon>
        <taxon>Methanobacteriati</taxon>
        <taxon>Methanobacteriota</taxon>
        <taxon>Stenosarchaea group</taxon>
        <taxon>Halobacteria</taxon>
        <taxon>Halobacteriales</taxon>
        <taxon>Haloferacaceae</taxon>
        <taxon>Halopenitus</taxon>
    </lineage>
</organism>
<reference evidence="2 3" key="1">
    <citation type="submission" date="2016-10" db="EMBL/GenBank/DDBJ databases">
        <authorList>
            <person name="de Groot N.N."/>
        </authorList>
    </citation>
    <scope>NUCLEOTIDE SEQUENCE [LARGE SCALE GENOMIC DNA]</scope>
    <source>
        <strain evidence="2 3">IBRC-M10418</strain>
    </source>
</reference>
<dbReference type="EMBL" id="FNWU01000001">
    <property type="protein sequence ID" value="SEH39447.1"/>
    <property type="molecule type" value="Genomic_DNA"/>
</dbReference>
<dbReference type="STRING" id="1267564.SAMN05192561_101504"/>